<comment type="caution">
    <text evidence="1">The sequence shown here is derived from an EMBL/GenBank/DDBJ whole genome shotgun (WGS) entry which is preliminary data.</text>
</comment>
<evidence type="ECO:0008006" key="3">
    <source>
        <dbReference type="Google" id="ProtNLM"/>
    </source>
</evidence>
<proteinExistence type="predicted"/>
<sequence length="303" mass="32973">MATTQGFAPSREQCSTQDQLQTTDVHGLVDDAVEKISGDTEFKDEIPPLGFISIEVILHRPPGDPFNEKTWPFPLIREKVAGSSEAQVVCSGPYDDSFIDRFVEAGQRLAKRGAVGIITSCGFLAMAQTDLAAQLPIPIATSALIQIPSILAVLPPARSVGILTFDDTRLGPLHLAKLNIPAARCHIRGAPEGGLLQSHIRQGVEYVHHAICEELVTAAQNLVAEHPDIAVLCLECTQMPPFSEAIQQALQLPVTTYRVSYSSPRKSKPLAASDEWVSWRNMEPKPTGTVFLPAAKEPTLWRL</sequence>
<gene>
    <name evidence="1" type="ORF">PENARI_c001G08360</name>
</gene>
<evidence type="ECO:0000313" key="2">
    <source>
        <dbReference type="Proteomes" id="UP000177622"/>
    </source>
</evidence>
<keyword evidence="2" id="KW-1185">Reference proteome</keyword>
<dbReference type="OrthoDB" id="412093at2759"/>
<name>A0A1F5LXT4_PENAI</name>
<organism evidence="1 2">
    <name type="scientific">Penicillium arizonense</name>
    <dbReference type="NCBI Taxonomy" id="1835702"/>
    <lineage>
        <taxon>Eukaryota</taxon>
        <taxon>Fungi</taxon>
        <taxon>Dikarya</taxon>
        <taxon>Ascomycota</taxon>
        <taxon>Pezizomycotina</taxon>
        <taxon>Eurotiomycetes</taxon>
        <taxon>Eurotiomycetidae</taxon>
        <taxon>Eurotiales</taxon>
        <taxon>Aspergillaceae</taxon>
        <taxon>Penicillium</taxon>
    </lineage>
</organism>
<accession>A0A1F5LXT4</accession>
<dbReference type="RefSeq" id="XP_022493393.1">
    <property type="nucleotide sequence ID" value="XM_022626791.1"/>
</dbReference>
<dbReference type="EMBL" id="LXJU01000001">
    <property type="protein sequence ID" value="OGE57970.1"/>
    <property type="molecule type" value="Genomic_DNA"/>
</dbReference>
<reference evidence="1 2" key="1">
    <citation type="journal article" date="2016" name="Sci. Rep.">
        <title>Penicillium arizonense, a new, genome sequenced fungal species, reveals a high chemical diversity in secreted metabolites.</title>
        <authorList>
            <person name="Grijseels S."/>
            <person name="Nielsen J.C."/>
            <person name="Randelovic M."/>
            <person name="Nielsen J."/>
            <person name="Nielsen K.F."/>
            <person name="Workman M."/>
            <person name="Frisvad J.C."/>
        </authorList>
    </citation>
    <scope>NUCLEOTIDE SEQUENCE [LARGE SCALE GENOMIC DNA]</scope>
    <source>
        <strain evidence="1 2">CBS 141311</strain>
    </source>
</reference>
<dbReference type="Proteomes" id="UP000177622">
    <property type="component" value="Unassembled WGS sequence"/>
</dbReference>
<dbReference type="GeneID" id="34571525"/>
<dbReference type="AlphaFoldDB" id="A0A1F5LXT4"/>
<protein>
    <recommendedName>
        <fullName evidence="3">Aspartate/glutamate racemase family protein</fullName>
    </recommendedName>
</protein>
<evidence type="ECO:0000313" key="1">
    <source>
        <dbReference type="EMBL" id="OGE57970.1"/>
    </source>
</evidence>